<organism evidence="5">
    <name type="scientific">Tolypothrix bouteillei VB521301</name>
    <dbReference type="NCBI Taxonomy" id="1479485"/>
    <lineage>
        <taxon>Bacteria</taxon>
        <taxon>Bacillati</taxon>
        <taxon>Cyanobacteriota</taxon>
        <taxon>Cyanophyceae</taxon>
        <taxon>Nostocales</taxon>
        <taxon>Tolypothrichaceae</taxon>
        <taxon>Tolypothrix</taxon>
    </lineage>
</organism>
<dbReference type="GO" id="GO:0000160">
    <property type="term" value="P:phosphorelay signal transduction system"/>
    <property type="evidence" value="ECO:0007669"/>
    <property type="project" value="InterPro"/>
</dbReference>
<dbReference type="EMBL" id="JHEG04000001">
    <property type="protein sequence ID" value="KAF3887170.1"/>
    <property type="molecule type" value="Genomic_DNA"/>
</dbReference>
<dbReference type="Gene3D" id="3.40.50.2300">
    <property type="match status" value="1"/>
</dbReference>
<dbReference type="EMBL" id="JHEG02000048">
    <property type="protein sequence ID" value="KIE11119.1"/>
    <property type="molecule type" value="Genomic_DNA"/>
</dbReference>
<dbReference type="PROSITE" id="PS50110">
    <property type="entry name" value="RESPONSE_REGULATORY"/>
    <property type="match status" value="1"/>
</dbReference>
<proteinExistence type="predicted"/>
<dbReference type="InterPro" id="IPR035919">
    <property type="entry name" value="EAL_sf"/>
</dbReference>
<evidence type="ECO:0000259" key="3">
    <source>
        <dbReference type="PROSITE" id="PS50883"/>
    </source>
</evidence>
<reference evidence="4" key="2">
    <citation type="submission" date="2019-11" db="EMBL/GenBank/DDBJ databases">
        <title>Improved Assembly of Tolypothrix boutellei genome.</title>
        <authorList>
            <person name="Sarangi A.N."/>
            <person name="Mukherjee M."/>
            <person name="Ghosh S."/>
            <person name="Singh D."/>
            <person name="Das A."/>
            <person name="Kant S."/>
            <person name="Prusty A."/>
            <person name="Tripathy S."/>
        </authorList>
    </citation>
    <scope>NUCLEOTIDE SEQUENCE</scope>
    <source>
        <strain evidence="4">VB521301</strain>
    </source>
</reference>
<dbReference type="InterPro" id="IPR011006">
    <property type="entry name" value="CheY-like_superfamily"/>
</dbReference>
<dbReference type="CDD" id="cd17574">
    <property type="entry name" value="REC_OmpR"/>
    <property type="match status" value="1"/>
</dbReference>
<dbReference type="SMART" id="SM00052">
    <property type="entry name" value="EAL"/>
    <property type="match status" value="1"/>
</dbReference>
<evidence type="ECO:0000256" key="1">
    <source>
        <dbReference type="PROSITE-ProRule" id="PRU00169"/>
    </source>
</evidence>
<dbReference type="AlphaFoldDB" id="A0A0C1R0I7"/>
<dbReference type="PROSITE" id="PS50883">
    <property type="entry name" value="EAL"/>
    <property type="match status" value="1"/>
</dbReference>
<reference evidence="5" key="1">
    <citation type="journal article" date="2015" name="Genome Announc.">
        <title>Draft Genome Sequence of Tolypothrix boutellei Strain VB521301.</title>
        <authorList>
            <person name="Chandrababunaidu M.M."/>
            <person name="Singh D."/>
            <person name="Sen D."/>
            <person name="Bhan S."/>
            <person name="Das S."/>
            <person name="Gupta A."/>
            <person name="Adhikary S.P."/>
            <person name="Tripathy S."/>
        </authorList>
    </citation>
    <scope>NUCLEOTIDE SEQUENCE</scope>
    <source>
        <strain evidence="5">VB521301</strain>
    </source>
</reference>
<dbReference type="Pfam" id="PF00072">
    <property type="entry name" value="Response_reg"/>
    <property type="match status" value="1"/>
</dbReference>
<dbReference type="SUPFAM" id="SSF141868">
    <property type="entry name" value="EAL domain-like"/>
    <property type="match status" value="1"/>
</dbReference>
<keyword evidence="6" id="KW-1185">Reference proteome</keyword>
<dbReference type="InterPro" id="IPR001633">
    <property type="entry name" value="EAL_dom"/>
</dbReference>
<protein>
    <submittedName>
        <fullName evidence="5">Diguanylate cyclase</fullName>
    </submittedName>
    <submittedName>
        <fullName evidence="4">EAL domain-containing response regulator</fullName>
    </submittedName>
</protein>
<dbReference type="RefSeq" id="WP_038086295.1">
    <property type="nucleotide sequence ID" value="NZ_JHEG04000001.1"/>
</dbReference>
<dbReference type="SUPFAM" id="SSF52172">
    <property type="entry name" value="CheY-like"/>
    <property type="match status" value="1"/>
</dbReference>
<dbReference type="PANTHER" id="PTHR33121">
    <property type="entry name" value="CYCLIC DI-GMP PHOSPHODIESTERASE PDEF"/>
    <property type="match status" value="1"/>
</dbReference>
<dbReference type="Proteomes" id="UP000029738">
    <property type="component" value="Unassembled WGS sequence"/>
</dbReference>
<dbReference type="PANTHER" id="PTHR33121:SF70">
    <property type="entry name" value="SIGNALING PROTEIN YKOW"/>
    <property type="match status" value="1"/>
</dbReference>
<feature type="domain" description="EAL" evidence="3">
    <location>
        <begin position="143"/>
        <end position="400"/>
    </location>
</feature>
<accession>A0A0C1R0I7</accession>
<evidence type="ECO:0000259" key="2">
    <source>
        <dbReference type="PROSITE" id="PS50110"/>
    </source>
</evidence>
<sequence length="407" mass="45931">MIKILVIEDEQSVRENILDLLEAENYDMISAPNGKIGLQLAFTEAPDLILCDLMMPEVDGYGVLTALREQTVTATIPFIFLTARSARSDFRQGMDLGADDYLTKPFTRAELLNAIVSRLSKQATLKQHINNSNYDSKAVSPEAHKLEMYLRQTLEQRDFRQFQIYYQPIVDINSGKIVAAESLLRWHHPELGIVSPVQVIPIAESTGLIVPIGEWILRSVCKQTKLWHDSGFPFLHVAVNLSVCELMQPEFSQKIIKFLRNNNLVAERIGLELTESMIMQNVDGALQNIQEIKSLGVQIAIDDFGTGYSSLLYLKQLPVNTLKIDRYFIQNVANDPQKAAITTALIQMAHNLNLKVIAEGVETEQELEFLRTYNCDAMQGFLFSRPIPASDFEKMLIEDKKLAVNGQ</sequence>
<dbReference type="Pfam" id="PF00563">
    <property type="entry name" value="EAL"/>
    <property type="match status" value="1"/>
</dbReference>
<dbReference type="GO" id="GO:0071111">
    <property type="term" value="F:cyclic-guanylate-specific phosphodiesterase activity"/>
    <property type="evidence" value="ECO:0007669"/>
    <property type="project" value="InterPro"/>
</dbReference>
<dbReference type="FunFam" id="3.20.20.450:FF:000001">
    <property type="entry name" value="Cyclic di-GMP phosphodiesterase yahA"/>
    <property type="match status" value="1"/>
</dbReference>
<feature type="modified residue" description="4-aspartylphosphate" evidence="1">
    <location>
        <position position="52"/>
    </location>
</feature>
<dbReference type="STRING" id="1479485.DA73_0222210"/>
<evidence type="ECO:0000313" key="5">
    <source>
        <dbReference type="EMBL" id="KIE11119.1"/>
    </source>
</evidence>
<dbReference type="CDD" id="cd01948">
    <property type="entry name" value="EAL"/>
    <property type="match status" value="1"/>
</dbReference>
<dbReference type="Gene3D" id="3.20.20.450">
    <property type="entry name" value="EAL domain"/>
    <property type="match status" value="1"/>
</dbReference>
<evidence type="ECO:0000313" key="6">
    <source>
        <dbReference type="Proteomes" id="UP000029738"/>
    </source>
</evidence>
<name>A0A0C1R0I7_9CYAN</name>
<gene>
    <name evidence="5" type="ORF">DA73_0222210</name>
    <name evidence="4" type="ORF">DA73_0400018015</name>
</gene>
<dbReference type="InterPro" id="IPR001789">
    <property type="entry name" value="Sig_transdc_resp-reg_receiver"/>
</dbReference>
<comment type="caution">
    <text evidence="5">The sequence shown here is derived from an EMBL/GenBank/DDBJ whole genome shotgun (WGS) entry which is preliminary data.</text>
</comment>
<evidence type="ECO:0000313" key="4">
    <source>
        <dbReference type="EMBL" id="KAF3887170.1"/>
    </source>
</evidence>
<dbReference type="SMART" id="SM00448">
    <property type="entry name" value="REC"/>
    <property type="match status" value="1"/>
</dbReference>
<dbReference type="OrthoDB" id="9787983at2"/>
<dbReference type="InterPro" id="IPR050706">
    <property type="entry name" value="Cyclic-di-GMP_PDE-like"/>
</dbReference>
<keyword evidence="1" id="KW-0597">Phosphoprotein</keyword>
<feature type="domain" description="Response regulatory" evidence="2">
    <location>
        <begin position="3"/>
        <end position="119"/>
    </location>
</feature>